<evidence type="ECO:0000313" key="6">
    <source>
        <dbReference type="EMBL" id="KIV86862.1"/>
    </source>
</evidence>
<feature type="region of interest" description="Disordered" evidence="4">
    <location>
        <begin position="592"/>
        <end position="680"/>
    </location>
</feature>
<feature type="compositionally biased region" description="Low complexity" evidence="4">
    <location>
        <begin position="145"/>
        <end position="158"/>
    </location>
</feature>
<feature type="compositionally biased region" description="Low complexity" evidence="4">
    <location>
        <begin position="1188"/>
        <end position="1203"/>
    </location>
</feature>
<feature type="region of interest" description="Disordered" evidence="4">
    <location>
        <begin position="1106"/>
        <end position="1234"/>
    </location>
</feature>
<dbReference type="PANTHER" id="PTHR22970:SF14">
    <property type="entry name" value="AT-RICH INTERACTIVE DOMAIN-CONTAINING PROTEIN 2"/>
    <property type="match status" value="1"/>
</dbReference>
<feature type="compositionally biased region" description="Polar residues" evidence="4">
    <location>
        <begin position="15"/>
        <end position="55"/>
    </location>
</feature>
<feature type="compositionally biased region" description="Polar residues" evidence="4">
    <location>
        <begin position="305"/>
        <end position="317"/>
    </location>
</feature>
<feature type="compositionally biased region" description="Polar residues" evidence="4">
    <location>
        <begin position="618"/>
        <end position="656"/>
    </location>
</feature>
<name>A0A0D1YWB6_9EURO</name>
<feature type="region of interest" description="Disordered" evidence="4">
    <location>
        <begin position="859"/>
        <end position="892"/>
    </location>
</feature>
<feature type="compositionally biased region" description="Polar residues" evidence="4">
    <location>
        <begin position="257"/>
        <end position="282"/>
    </location>
</feature>
<dbReference type="InterPro" id="IPR052406">
    <property type="entry name" value="Chromatin_Remodeling_Comp"/>
</dbReference>
<keyword evidence="1" id="KW-0805">Transcription regulation</keyword>
<feature type="region of interest" description="Disordered" evidence="4">
    <location>
        <begin position="140"/>
        <end position="204"/>
    </location>
</feature>
<feature type="compositionally biased region" description="Polar residues" evidence="4">
    <location>
        <begin position="100"/>
        <end position="127"/>
    </location>
</feature>
<evidence type="ECO:0000256" key="1">
    <source>
        <dbReference type="ARBA" id="ARBA00023015"/>
    </source>
</evidence>
<sequence>MSYTSMSGYGDYYDSGNQGQNMQNSYNSGRQTNANEPYTSQNSYSRDSRQSQYGSSGYEWSGQTQQNYADNSRQQAYSSASWKDDNNSSTAYGDSRQASRHTPQPTVGSSRQDYYNSQSSKSASQNTQGLNSLAYASGLDESGLQRQSRVQQSSVSSSTKYPSSTTNAPNRVQSPLAQNAPHYNSSQAGGYNYQNNSANNTSKQSAAATALAGAVNRRFPHAAGAQSVSPVLDRAAPQPSASQNYHPNTQDQRRPSSHSQQNSHLVAASSNRPVTHQMSQDRLGQHVRAPSRGAQQTSSQSQQQAPQVNSISNLVSRSTEEPPHTQYSTVAEQQSTMPSYIDPTQVFNPFAKEHERRRRELEAEGKRKAEEEAAAKRREEEAAAAAAKKREEEEAAARKQHEEDAAAARKQQEEQDASRKRQEAESAAAAAAALKANESSKQVNKQSESTPKSRKRKAAAQSDEQPSNSQTGEADMATELKVMMEKMKEFRSKDPTLFQKLWDDMRKPTVPVQSPSPQLPQQQAVPGPQPPPRPAAVPLSVAQSSELSFVPSSTSANITVPRPLNGYRVVVENNQDDLPDLGRFPAERRIRRSYVTKRDVRHGTPTTPKASSPVKDTPPSSVPISQTGNLNPASAGQPGQPTPVSAPQSNVPTSSIAPPAKTPLLTQGFPPRGPTGGTIWPEEKRNALAEAAVKALKANPANEQVNISPADIHAMLQKNPGYIDLCQMLEEKGFKFHRGQFARQLLSNVPYLNGPPGVAPPTQLQTQPQPPSHPSPIVPPTAAATASQVQIPVQNPVPVPVPQPVSVLGPPHASISTFNGPRNDPRVAVAPPLQRVILPQFRGVNGPVPIFKPEHPELAQQGAKVARPNSVKATAAPRYEPPQGSKEAKARKRDFSEIVDLTALSDDEDYVLSRKQARVESLSPEPDPFQEYQRQKTSALHPATTAIPTPGMVPSQRGHAFSYTLSNGTPLKFNAGPLHQYEPRPPPPTLQPAPMPTKSNKILAKYINKDEALQKTYYNPKTVALDILIAAGRHPTERPLNAHMAGLLGKHIDLDSDLSTFDWDAVDPGGPQLPQVEVVDVPIAPPRVQFGKRRVDISRAIDQAVNAESRLPDSDKRQLPAPTQVNANSVTRQDRFTPQSHLHQVNQPPRSSTVRGSTPAKSGLQNVNSARRQTRNPSVASPTDPLGRPQRSTRSSSTQLRPSIEVDKAQKMETAPFFPSGKRRGRPPGAKNIHPSVRELKAGSNQPAQISVSVPLPSSPSLPLFRCRWKGCKAHLHNLETLRQHVTKVHRPSEDERRDYGYICWWRKCKYLKEDKDGLIHPEKTFDDASEWLEHIEEDHLYPVAMKLGDGPSTKHIGKQKSSVFDVSRFVFNPPARENARTRSYLDPQTILQDRTRYLSDENGRLTTPTSSETLQEDLEPDTMTLFKADWDEHEEGTQRSFMKTHRVEKNRPRAVAEETLRAMSARKAKIGPGLERGGCILVTEARRKTLLQNQGLARVVDADY</sequence>
<evidence type="ECO:0000256" key="3">
    <source>
        <dbReference type="ARBA" id="ARBA00023242"/>
    </source>
</evidence>
<feature type="compositionally biased region" description="Low complexity" evidence="4">
    <location>
        <begin position="425"/>
        <end position="441"/>
    </location>
</feature>
<feature type="region of interest" description="Disordered" evidence="4">
    <location>
        <begin position="753"/>
        <end position="787"/>
    </location>
</feature>
<dbReference type="PROSITE" id="PS00028">
    <property type="entry name" value="ZINC_FINGER_C2H2_1"/>
    <property type="match status" value="1"/>
</dbReference>
<feature type="compositionally biased region" description="Polar residues" evidence="4">
    <location>
        <begin position="159"/>
        <end position="204"/>
    </location>
</feature>
<accession>A0A0D1YWB6</accession>
<dbReference type="PANTHER" id="PTHR22970">
    <property type="entry name" value="AT-RICH INTERACTIVE DOMAIN-CONTAINING PROTEIN 2"/>
    <property type="match status" value="1"/>
</dbReference>
<keyword evidence="3" id="KW-0539">Nucleus</keyword>
<feature type="compositionally biased region" description="Polar residues" evidence="4">
    <location>
        <begin position="239"/>
        <end position="250"/>
    </location>
</feature>
<feature type="region of interest" description="Disordered" evidence="4">
    <location>
        <begin position="505"/>
        <end position="540"/>
    </location>
</feature>
<feature type="compositionally biased region" description="Polar residues" evidence="4">
    <location>
        <begin position="61"/>
        <end position="92"/>
    </location>
</feature>
<feature type="region of interest" description="Disordered" evidence="4">
    <location>
        <begin position="224"/>
        <end position="480"/>
    </location>
</feature>
<organism evidence="6 7">
    <name type="scientific">Exophiala sideris</name>
    <dbReference type="NCBI Taxonomy" id="1016849"/>
    <lineage>
        <taxon>Eukaryota</taxon>
        <taxon>Fungi</taxon>
        <taxon>Dikarya</taxon>
        <taxon>Ascomycota</taxon>
        <taxon>Pezizomycotina</taxon>
        <taxon>Eurotiomycetes</taxon>
        <taxon>Chaetothyriomycetidae</taxon>
        <taxon>Chaetothyriales</taxon>
        <taxon>Herpotrichiellaceae</taxon>
        <taxon>Exophiala</taxon>
    </lineage>
</organism>
<proteinExistence type="predicted"/>
<dbReference type="EMBL" id="KN846951">
    <property type="protein sequence ID" value="KIV86862.1"/>
    <property type="molecule type" value="Genomic_DNA"/>
</dbReference>
<dbReference type="GO" id="GO:0016586">
    <property type="term" value="C:RSC-type complex"/>
    <property type="evidence" value="ECO:0007669"/>
    <property type="project" value="TreeGrafter"/>
</dbReference>
<feature type="compositionally biased region" description="Polar residues" evidence="4">
    <location>
        <begin position="325"/>
        <end position="338"/>
    </location>
</feature>
<dbReference type="HOGENOM" id="CLU_004655_0_0_1"/>
<evidence type="ECO:0000259" key="5">
    <source>
        <dbReference type="PROSITE" id="PS00028"/>
    </source>
</evidence>
<feature type="compositionally biased region" description="Low complexity" evidence="4">
    <location>
        <begin position="510"/>
        <end position="526"/>
    </location>
</feature>
<feature type="compositionally biased region" description="Low complexity" evidence="4">
    <location>
        <begin position="295"/>
        <end position="304"/>
    </location>
</feature>
<keyword evidence="2" id="KW-0804">Transcription</keyword>
<protein>
    <recommendedName>
        <fullName evidence="5">C2H2-type domain-containing protein</fullName>
    </recommendedName>
</protein>
<feature type="region of interest" description="Disordered" evidence="4">
    <location>
        <begin position="1"/>
        <end position="127"/>
    </location>
</feature>
<feature type="compositionally biased region" description="Basic and acidic residues" evidence="4">
    <location>
        <begin position="351"/>
        <end position="381"/>
    </location>
</feature>
<feature type="compositionally biased region" description="Polar residues" evidence="4">
    <location>
        <begin position="1121"/>
        <end position="1181"/>
    </location>
</feature>
<dbReference type="STRING" id="1016849.A0A0D1YWB6"/>
<evidence type="ECO:0000313" key="7">
    <source>
        <dbReference type="Proteomes" id="UP000053599"/>
    </source>
</evidence>
<evidence type="ECO:0000256" key="4">
    <source>
        <dbReference type="SAM" id="MobiDB-lite"/>
    </source>
</evidence>
<feature type="compositionally biased region" description="Basic and acidic residues" evidence="4">
    <location>
        <begin position="388"/>
        <end position="424"/>
    </location>
</feature>
<feature type="compositionally biased region" description="Pro residues" evidence="4">
    <location>
        <begin position="768"/>
        <end position="779"/>
    </location>
</feature>
<dbReference type="Proteomes" id="UP000053599">
    <property type="component" value="Unassembled WGS sequence"/>
</dbReference>
<dbReference type="InterPro" id="IPR013087">
    <property type="entry name" value="Znf_C2H2_type"/>
</dbReference>
<dbReference type="OrthoDB" id="5424797at2759"/>
<reference evidence="6 7" key="1">
    <citation type="submission" date="2015-01" db="EMBL/GenBank/DDBJ databases">
        <title>The Genome Sequence of Exophiala sideris CBS121828.</title>
        <authorList>
            <consortium name="The Broad Institute Genomics Platform"/>
            <person name="Cuomo C."/>
            <person name="de Hoog S."/>
            <person name="Gorbushina A."/>
            <person name="Stielow B."/>
            <person name="Teixiera M."/>
            <person name="Abouelleil A."/>
            <person name="Chapman S.B."/>
            <person name="Priest M."/>
            <person name="Young S.K."/>
            <person name="Wortman J."/>
            <person name="Nusbaum C."/>
            <person name="Birren B."/>
        </authorList>
    </citation>
    <scope>NUCLEOTIDE SEQUENCE [LARGE SCALE GENOMIC DNA]</scope>
    <source>
        <strain evidence="6 7">CBS 121828</strain>
    </source>
</reference>
<gene>
    <name evidence="6" type="ORF">PV11_02444</name>
</gene>
<feature type="domain" description="C2H2-type" evidence="5">
    <location>
        <begin position="1267"/>
        <end position="1290"/>
    </location>
</feature>
<feature type="compositionally biased region" description="Polar residues" evidence="4">
    <location>
        <begin position="462"/>
        <end position="472"/>
    </location>
</feature>
<evidence type="ECO:0000256" key="2">
    <source>
        <dbReference type="ARBA" id="ARBA00023163"/>
    </source>
</evidence>